<evidence type="ECO:0000313" key="2">
    <source>
        <dbReference type="EMBL" id="GIL68617.1"/>
    </source>
</evidence>
<dbReference type="AlphaFoldDB" id="A0A8J4FBZ6"/>
<sequence>MGQCLGKSQPQSSVKDPFPDDCTESQICNYFVDRLPARVLGDGIHLLRGGPGPIMQGWTHELLNDAGVHSYQDRELLLKTRDEIVNAVEAHRQRLRQLHPSRSASCADGRSRTASLSSPEADPLCNSITPGSASRASDSPKMPKSSGVSGSTSVSESSAAGPGSSLDKATARKQEEEAAATVAAETTAKATAFTSDGDGKSLRLTTDWLPAGMRLYRISEEIRHMASSGALDTSVHSKAAGVLDGPAAAKVVAAAAAAAAGAAPLQTRSKSRFYSPAGGGPVGGGIQSENDGERNDDGCVQDRDGDGEAVTLTAAVAAAAAGAGSDANLGTGATGPPDSSPSGVSSLATGPSFGTAIQLSPQQHHYEKDLTGTAAAVVETGGGCSCESISSSREDSGSGEGSGSPGSTLGAESLTALTILEASPLPSAPPQSQLVDSYPSVVAECAVAGHDIRPLSSCATESDKRADSTNLDSEKPRQPDQQQPQEQQHKQQQRLLISVV</sequence>
<feature type="compositionally biased region" description="Low complexity" evidence="1">
    <location>
        <begin position="335"/>
        <end position="346"/>
    </location>
</feature>
<comment type="caution">
    <text evidence="2">The sequence shown here is derived from an EMBL/GenBank/DDBJ whole genome shotgun (WGS) entry which is preliminary data.</text>
</comment>
<evidence type="ECO:0000256" key="1">
    <source>
        <dbReference type="SAM" id="MobiDB-lite"/>
    </source>
</evidence>
<dbReference type="Proteomes" id="UP000747399">
    <property type="component" value="Unassembled WGS sequence"/>
</dbReference>
<feature type="compositionally biased region" description="Low complexity" evidence="1">
    <location>
        <begin position="145"/>
        <end position="158"/>
    </location>
</feature>
<feature type="compositionally biased region" description="Basic and acidic residues" evidence="1">
    <location>
        <begin position="291"/>
        <end position="305"/>
    </location>
</feature>
<accession>A0A8J4FBZ6</accession>
<reference evidence="2" key="1">
    <citation type="journal article" date="2021" name="Proc. Natl. Acad. Sci. U.S.A.">
        <title>Three genomes in the algal genus Volvox reveal the fate of a haploid sex-determining region after a transition to homothallism.</title>
        <authorList>
            <person name="Yamamoto K."/>
            <person name="Hamaji T."/>
            <person name="Kawai-Toyooka H."/>
            <person name="Matsuzaki R."/>
            <person name="Takahashi F."/>
            <person name="Nishimura Y."/>
            <person name="Kawachi M."/>
            <person name="Noguchi H."/>
            <person name="Minakuchi Y."/>
            <person name="Umen J.G."/>
            <person name="Toyoda A."/>
            <person name="Nozaki H."/>
        </authorList>
    </citation>
    <scope>NUCLEOTIDE SEQUENCE</scope>
    <source>
        <strain evidence="2">NIES-3780</strain>
    </source>
</reference>
<feature type="region of interest" description="Disordered" evidence="1">
    <location>
        <begin position="384"/>
        <end position="410"/>
    </location>
</feature>
<feature type="compositionally biased region" description="Gly residues" evidence="1">
    <location>
        <begin position="277"/>
        <end position="286"/>
    </location>
</feature>
<feature type="region of interest" description="Disordered" evidence="1">
    <location>
        <begin position="95"/>
        <end position="177"/>
    </location>
</feature>
<feature type="region of interest" description="Disordered" evidence="1">
    <location>
        <begin position="325"/>
        <end position="355"/>
    </location>
</feature>
<feature type="region of interest" description="Disordered" evidence="1">
    <location>
        <begin position="270"/>
        <end position="305"/>
    </location>
</feature>
<evidence type="ECO:0000313" key="3">
    <source>
        <dbReference type="Proteomes" id="UP000747399"/>
    </source>
</evidence>
<keyword evidence="3" id="KW-1185">Reference proteome</keyword>
<organism evidence="2 3">
    <name type="scientific">Volvox africanus</name>
    <dbReference type="NCBI Taxonomy" id="51714"/>
    <lineage>
        <taxon>Eukaryota</taxon>
        <taxon>Viridiplantae</taxon>
        <taxon>Chlorophyta</taxon>
        <taxon>core chlorophytes</taxon>
        <taxon>Chlorophyceae</taxon>
        <taxon>CS clade</taxon>
        <taxon>Chlamydomonadales</taxon>
        <taxon>Volvocaceae</taxon>
        <taxon>Volvox</taxon>
    </lineage>
</organism>
<name>A0A8J4FBZ6_9CHLO</name>
<feature type="compositionally biased region" description="Basic and acidic residues" evidence="1">
    <location>
        <begin position="461"/>
        <end position="478"/>
    </location>
</feature>
<dbReference type="EMBL" id="BNCO01000122">
    <property type="protein sequence ID" value="GIL68617.1"/>
    <property type="molecule type" value="Genomic_DNA"/>
</dbReference>
<proteinExistence type="predicted"/>
<protein>
    <submittedName>
        <fullName evidence="2">Uncharacterized protein</fullName>
    </submittedName>
</protein>
<feature type="compositionally biased region" description="Polar residues" evidence="1">
    <location>
        <begin position="126"/>
        <end position="137"/>
    </location>
</feature>
<feature type="region of interest" description="Disordered" evidence="1">
    <location>
        <begin position="453"/>
        <end position="500"/>
    </location>
</feature>
<gene>
    <name evidence="2" type="ORF">Vafri_21865</name>
</gene>